<dbReference type="PROSITE" id="PS00708">
    <property type="entry name" value="PRO_ENDOPEP_SER"/>
    <property type="match status" value="1"/>
</dbReference>
<evidence type="ECO:0000256" key="1">
    <source>
        <dbReference type="ARBA" id="ARBA00005228"/>
    </source>
</evidence>
<dbReference type="InterPro" id="IPR002471">
    <property type="entry name" value="Pept_S9_AS"/>
</dbReference>
<protein>
    <submittedName>
        <fullName evidence="8">S9 family peptidase</fullName>
    </submittedName>
</protein>
<dbReference type="InterPro" id="IPR002470">
    <property type="entry name" value="Peptidase_S9A"/>
</dbReference>
<evidence type="ECO:0000256" key="3">
    <source>
        <dbReference type="ARBA" id="ARBA00022801"/>
    </source>
</evidence>
<dbReference type="PANTHER" id="PTHR11757">
    <property type="entry name" value="PROTEASE FAMILY S9A OLIGOPEPTIDASE"/>
    <property type="match status" value="1"/>
</dbReference>
<dbReference type="PANTHER" id="PTHR11757:SF19">
    <property type="entry name" value="PROLYL ENDOPEPTIDASE-LIKE"/>
    <property type="match status" value="1"/>
</dbReference>
<dbReference type="InterPro" id="IPR051543">
    <property type="entry name" value="Serine_Peptidase_S9A"/>
</dbReference>
<comment type="caution">
    <text evidence="8">The sequence shown here is derived from an EMBL/GenBank/DDBJ whole genome shotgun (WGS) entry which is preliminary data.</text>
</comment>
<feature type="region of interest" description="Disordered" evidence="5">
    <location>
        <begin position="1"/>
        <end position="24"/>
    </location>
</feature>
<dbReference type="Pfam" id="PF00326">
    <property type="entry name" value="Peptidase_S9"/>
    <property type="match status" value="1"/>
</dbReference>
<feature type="compositionally biased region" description="Low complexity" evidence="5">
    <location>
        <begin position="1"/>
        <end position="17"/>
    </location>
</feature>
<dbReference type="SUPFAM" id="SSF50993">
    <property type="entry name" value="Peptidase/esterase 'gauge' domain"/>
    <property type="match status" value="1"/>
</dbReference>
<dbReference type="EMBL" id="SDPP02000002">
    <property type="protein sequence ID" value="KAA1378757.1"/>
    <property type="molecule type" value="Genomic_DNA"/>
</dbReference>
<proteinExistence type="inferred from homology"/>
<dbReference type="Gene3D" id="2.130.10.120">
    <property type="entry name" value="Prolyl oligopeptidase, N-terminal domain"/>
    <property type="match status" value="1"/>
</dbReference>
<gene>
    <name evidence="8" type="ORF">ESP62_010530</name>
</gene>
<dbReference type="OrthoDB" id="9801421at2"/>
<dbReference type="InterPro" id="IPR029058">
    <property type="entry name" value="AB_hydrolase_fold"/>
</dbReference>
<organism evidence="8 9">
    <name type="scientific">Aeromicrobium fastidiosum</name>
    <dbReference type="NCBI Taxonomy" id="52699"/>
    <lineage>
        <taxon>Bacteria</taxon>
        <taxon>Bacillati</taxon>
        <taxon>Actinomycetota</taxon>
        <taxon>Actinomycetes</taxon>
        <taxon>Propionibacteriales</taxon>
        <taxon>Nocardioidaceae</taxon>
        <taxon>Aeromicrobium</taxon>
    </lineage>
</organism>
<reference evidence="8" key="1">
    <citation type="submission" date="2019-09" db="EMBL/GenBank/DDBJ databases">
        <authorList>
            <person name="Li J."/>
        </authorList>
    </citation>
    <scope>NUCLEOTIDE SEQUENCE [LARGE SCALE GENOMIC DNA]</scope>
    <source>
        <strain evidence="8">NRBC 14897</strain>
    </source>
</reference>
<dbReference type="InterPro" id="IPR023302">
    <property type="entry name" value="Pept_S9A_N"/>
</dbReference>
<evidence type="ECO:0000256" key="5">
    <source>
        <dbReference type="SAM" id="MobiDB-lite"/>
    </source>
</evidence>
<evidence type="ECO:0000313" key="9">
    <source>
        <dbReference type="Proteomes" id="UP001515100"/>
    </source>
</evidence>
<dbReference type="RefSeq" id="WP_129182046.1">
    <property type="nucleotide sequence ID" value="NZ_JAGIOG010000001.1"/>
</dbReference>
<evidence type="ECO:0000256" key="4">
    <source>
        <dbReference type="ARBA" id="ARBA00022825"/>
    </source>
</evidence>
<dbReference type="Pfam" id="PF02897">
    <property type="entry name" value="Peptidase_S9_N"/>
    <property type="match status" value="1"/>
</dbReference>
<keyword evidence="3" id="KW-0378">Hydrolase</keyword>
<dbReference type="Gene3D" id="3.40.50.1820">
    <property type="entry name" value="alpha/beta hydrolase"/>
    <property type="match status" value="1"/>
</dbReference>
<accession>A0A641AQT4</accession>
<dbReference type="GO" id="GO:0004252">
    <property type="term" value="F:serine-type endopeptidase activity"/>
    <property type="evidence" value="ECO:0007669"/>
    <property type="project" value="InterPro"/>
</dbReference>
<evidence type="ECO:0000313" key="8">
    <source>
        <dbReference type="EMBL" id="KAA1378757.1"/>
    </source>
</evidence>
<dbReference type="GO" id="GO:0006508">
    <property type="term" value="P:proteolysis"/>
    <property type="evidence" value="ECO:0007669"/>
    <property type="project" value="UniProtKB-KW"/>
</dbReference>
<evidence type="ECO:0000259" key="7">
    <source>
        <dbReference type="Pfam" id="PF02897"/>
    </source>
</evidence>
<dbReference type="AlphaFoldDB" id="A0A641AQT4"/>
<name>A0A641AQT4_9ACTN</name>
<evidence type="ECO:0000256" key="2">
    <source>
        <dbReference type="ARBA" id="ARBA00022670"/>
    </source>
</evidence>
<comment type="similarity">
    <text evidence="1">Belongs to the peptidase S9A family.</text>
</comment>
<dbReference type="InterPro" id="IPR001375">
    <property type="entry name" value="Peptidase_S9_cat"/>
</dbReference>
<keyword evidence="9" id="KW-1185">Reference proteome</keyword>
<sequence length="721" mass="79055">MTASATPDSPAPTTTAPIAERRPVTRTHHGDVFVDDYEWLRDKDDPATLAYLEAENAHTDAATAHLEPLRQQIFDEIKSRTLETDLSVPTRHGSWWYYARTVEGQQYAVRCRCAVTDPDDWTPPVLDADSAIDGEQVLLDSNVEAEGHEFFSLGAFSVSDDENFLAWSVDTEGDERYTIRVKDLRTGDVLPDEITGASGGATWSAGGTHLFYTTVDDAWRPFRVWRHALGSTADTHPSGDVLVHEETDERYFIGVGRTHSEKYLVIGMSSKITSEYRVLEADDPEGDFRVVIPRRDGVEYSLEHAVIGGDDVFVVLHNEDALNFELVTVPVDAAPMADLSGCTVVVPGSDTTRLEDIDVFARHIVLSYRRDALSRIGLLPITDAGLGDLEEIDFGEELFTSGVGANAEWDPPLIRVGVGSFITPSSVYDLDPATHELILRKQAPVLGGYDPDEYEQHRSWAVADDGTRVPVSIVCRKDTPRDGTAPALIYGYGSYEASMDPGFSVMRLSLLDRGFVYAIAHVRGGGELGRHWYDDGKQLHKKNTFTDFVAAARHLVDDGWTSADRLIAEGGSAGGLLMGAVANLAPDAFAGIVAAVPFVDALTTILDPSLPLTVIEWDEWGNPLHDPEVYAYMKSYTPYENVGAHDYPAILAVTSLNDTRVMYVEPAKWVARLRATATGDAPVLLKTEMHAGHGGVSGRYASWKERAWELAWIVDTVGAKG</sequence>
<evidence type="ECO:0000259" key="6">
    <source>
        <dbReference type="Pfam" id="PF00326"/>
    </source>
</evidence>
<dbReference type="Proteomes" id="UP001515100">
    <property type="component" value="Unassembled WGS sequence"/>
</dbReference>
<keyword evidence="2" id="KW-0645">Protease</keyword>
<feature type="domain" description="Peptidase S9A N-terminal" evidence="7">
    <location>
        <begin position="18"/>
        <end position="441"/>
    </location>
</feature>
<feature type="domain" description="Peptidase S9 prolyl oligopeptidase catalytic" evidence="6">
    <location>
        <begin position="503"/>
        <end position="718"/>
    </location>
</feature>
<dbReference type="SUPFAM" id="SSF53474">
    <property type="entry name" value="alpha/beta-Hydrolases"/>
    <property type="match status" value="1"/>
</dbReference>
<dbReference type="PRINTS" id="PR00862">
    <property type="entry name" value="PROLIGOPTASE"/>
</dbReference>
<keyword evidence="4" id="KW-0720">Serine protease</keyword>